<keyword evidence="4" id="KW-0472">Membrane</keyword>
<keyword evidence="4" id="KW-0812">Transmembrane</keyword>
<sequence length="532" mass="61417">MKVFVLVLLTITCLLLLASRSPVNCGKILFIMLGSLYSHQAPYRGLLQTLLKRGHEVVGVTSIPMNDTSTANLTEIDMNVIHDIAKKVGKDVLLNYHTLTPYQKSKNLFRLTNMVTELFYNHPEIKNLYATGSDAKFDLVIVESITGFSTYALVYKLKAPVIGMQTVDTHMYHNYLLGLPILTSHPSNWEFVDHPGTKFSFWDKVWNFIMEWATILEFFNSIHVQQQLVESLVGSDVPPLYDLAKNMSLLMIEYDPLIGYPKPLLPNIISFTGFHIEEKPPALSTELSEFLGNATDGFIYMSLGCHMKSSFLPPSTVRAIYNVFSRLPYKVLWKYEIDDIPKRNGNILISDWLPQQSVLAHPNIKLFVFQGGQQSMEEVIHYSVPIVGIPFIFEQPYHVRKLESLGVGRFLNHKDINEEIFYEAIHDVLSNESYKTNMAELSRLMKDKPYDSKEHAVWWIEYVMRNKGAPHLRFTGADEPWYSRFDMDVIAFLSIVFFVLILIWITVLVLSIRWLYRHQYRLSCIIKKLKRE</sequence>
<feature type="chain" id="PRO_5047440229" description="UDP-glucuronosyltransferase" evidence="5">
    <location>
        <begin position="26"/>
        <end position="532"/>
    </location>
</feature>
<evidence type="ECO:0000313" key="6">
    <source>
        <dbReference type="EMBL" id="CAL7945083.1"/>
    </source>
</evidence>
<keyword evidence="7" id="KW-1185">Reference proteome</keyword>
<keyword evidence="5" id="KW-0732">Signal</keyword>
<evidence type="ECO:0000313" key="7">
    <source>
        <dbReference type="Proteomes" id="UP001642520"/>
    </source>
</evidence>
<evidence type="ECO:0000256" key="3">
    <source>
        <dbReference type="ARBA" id="ARBA00022679"/>
    </source>
</evidence>
<feature type="signal peptide" evidence="5">
    <location>
        <begin position="1"/>
        <end position="25"/>
    </location>
</feature>
<dbReference type="PANTHER" id="PTHR48043:SF159">
    <property type="entry name" value="EG:EG0003.4 PROTEIN-RELATED"/>
    <property type="match status" value="1"/>
</dbReference>
<evidence type="ECO:0008006" key="8">
    <source>
        <dbReference type="Google" id="ProtNLM"/>
    </source>
</evidence>
<dbReference type="Gene3D" id="3.40.50.2000">
    <property type="entry name" value="Glycogen Phosphorylase B"/>
    <property type="match status" value="1"/>
</dbReference>
<dbReference type="CDD" id="cd03784">
    <property type="entry name" value="GT1_Gtf-like"/>
    <property type="match status" value="1"/>
</dbReference>
<organism evidence="6 7">
    <name type="scientific">Xylocopa violacea</name>
    <name type="common">Violet carpenter bee</name>
    <name type="synonym">Apis violacea</name>
    <dbReference type="NCBI Taxonomy" id="135666"/>
    <lineage>
        <taxon>Eukaryota</taxon>
        <taxon>Metazoa</taxon>
        <taxon>Ecdysozoa</taxon>
        <taxon>Arthropoda</taxon>
        <taxon>Hexapoda</taxon>
        <taxon>Insecta</taxon>
        <taxon>Pterygota</taxon>
        <taxon>Neoptera</taxon>
        <taxon>Endopterygota</taxon>
        <taxon>Hymenoptera</taxon>
        <taxon>Apocrita</taxon>
        <taxon>Aculeata</taxon>
        <taxon>Apoidea</taxon>
        <taxon>Anthophila</taxon>
        <taxon>Apidae</taxon>
        <taxon>Xylocopa</taxon>
        <taxon>Xylocopa</taxon>
    </lineage>
</organism>
<keyword evidence="4" id="KW-1133">Transmembrane helix</keyword>
<dbReference type="EMBL" id="CAXAJV020001293">
    <property type="protein sequence ID" value="CAL7945083.1"/>
    <property type="molecule type" value="Genomic_DNA"/>
</dbReference>
<dbReference type="InterPro" id="IPR050271">
    <property type="entry name" value="UDP-glycosyltransferase"/>
</dbReference>
<comment type="similarity">
    <text evidence="1">Belongs to the UDP-glycosyltransferase family.</text>
</comment>
<feature type="transmembrane region" description="Helical" evidence="4">
    <location>
        <begin position="489"/>
        <end position="512"/>
    </location>
</feature>
<accession>A0ABP1NXW9</accession>
<evidence type="ECO:0000256" key="2">
    <source>
        <dbReference type="ARBA" id="ARBA00022676"/>
    </source>
</evidence>
<dbReference type="Pfam" id="PF00201">
    <property type="entry name" value="UDPGT"/>
    <property type="match status" value="1"/>
</dbReference>
<dbReference type="InterPro" id="IPR002213">
    <property type="entry name" value="UDP_glucos_trans"/>
</dbReference>
<reference evidence="6 7" key="1">
    <citation type="submission" date="2024-08" db="EMBL/GenBank/DDBJ databases">
        <authorList>
            <person name="Will J Nash"/>
            <person name="Angela Man"/>
            <person name="Seanna McTaggart"/>
            <person name="Kendall Baker"/>
            <person name="Tom Barker"/>
            <person name="Leah Catchpole"/>
            <person name="Alex Durrant"/>
            <person name="Karim Gharbi"/>
            <person name="Naomi Irish"/>
            <person name="Gemy Kaithakottil"/>
            <person name="Debby Ku"/>
            <person name="Aaliyah Providence"/>
            <person name="Felix Shaw"/>
            <person name="David Swarbreck"/>
            <person name="Chris Watkins"/>
            <person name="Ann M. McCartney"/>
            <person name="Giulio Formenti"/>
            <person name="Alice Mouton"/>
            <person name="Noel Vella"/>
            <person name="Bjorn M von Reumont"/>
            <person name="Adriana Vella"/>
            <person name="Wilfried Haerty"/>
        </authorList>
    </citation>
    <scope>NUCLEOTIDE SEQUENCE [LARGE SCALE GENOMIC DNA]</scope>
</reference>
<evidence type="ECO:0000256" key="5">
    <source>
        <dbReference type="SAM" id="SignalP"/>
    </source>
</evidence>
<keyword evidence="3" id="KW-0808">Transferase</keyword>
<dbReference type="PANTHER" id="PTHR48043">
    <property type="entry name" value="EG:EG0003.4 PROTEIN-RELATED"/>
    <property type="match status" value="1"/>
</dbReference>
<name>A0ABP1NXW9_XYLVO</name>
<dbReference type="Proteomes" id="UP001642520">
    <property type="component" value="Unassembled WGS sequence"/>
</dbReference>
<dbReference type="SUPFAM" id="SSF53756">
    <property type="entry name" value="UDP-Glycosyltransferase/glycogen phosphorylase"/>
    <property type="match status" value="1"/>
</dbReference>
<evidence type="ECO:0000256" key="1">
    <source>
        <dbReference type="ARBA" id="ARBA00009995"/>
    </source>
</evidence>
<proteinExistence type="inferred from homology"/>
<keyword evidence="2" id="KW-0328">Glycosyltransferase</keyword>
<comment type="caution">
    <text evidence="6">The sequence shown here is derived from an EMBL/GenBank/DDBJ whole genome shotgun (WGS) entry which is preliminary data.</text>
</comment>
<gene>
    <name evidence="6" type="ORF">XYLVIOL_LOCUS7004</name>
</gene>
<evidence type="ECO:0000256" key="4">
    <source>
        <dbReference type="SAM" id="Phobius"/>
    </source>
</evidence>
<protein>
    <recommendedName>
        <fullName evidence="8">UDP-glucuronosyltransferase</fullName>
    </recommendedName>
</protein>